<organism evidence="2 3">
    <name type="scientific">Clytia hemisphaerica</name>
    <dbReference type="NCBI Taxonomy" id="252671"/>
    <lineage>
        <taxon>Eukaryota</taxon>
        <taxon>Metazoa</taxon>
        <taxon>Cnidaria</taxon>
        <taxon>Hydrozoa</taxon>
        <taxon>Hydroidolina</taxon>
        <taxon>Leptothecata</taxon>
        <taxon>Obeliida</taxon>
        <taxon>Clytiidae</taxon>
        <taxon>Clytia</taxon>
    </lineage>
</organism>
<evidence type="ECO:0000313" key="3">
    <source>
        <dbReference type="Proteomes" id="UP000594262"/>
    </source>
</evidence>
<dbReference type="OrthoDB" id="5989442at2759"/>
<sequence>MTEWVRTVWFEDGQQCECSVPKDWIQNQIVNLPGGVKILDERKTTNDNNLNFRPHSVSNDSEEQQGYNSHTSNSYPSVPPSLQRHSAAHLMHTPTQTNMQMPDPRLHHNMQNTDPRQTHPIQSLDPRSTNNIQNNRPDNTLQSLDPRLTVLNNTQTGASNDQRDQQIGQKRDRSSDMVSMVPPNKLTISEKMISNQQEVKIAHCTTCNCHVNNDSFPMREQDFQRTVVNVLLDMKQEIRKLARGPVDLPDMRIEPADDFVDFIRLEESLKDPDTYNTFKFQLAKIGGIDTMDCTKRIMIVLMTNKLMSEFNMEGKGNKKKRPFKNTKALELITGAIHLQIKTTDKLVYDAVKDLLRRAPDRKGGAGRTEHLSESPSFIVATSTTPTQPTQQVASISQHPQQSSQPPQPHQQTHPNPNTNNVQPPS</sequence>
<evidence type="ECO:0000313" key="2">
    <source>
        <dbReference type="EnsemblMetazoa" id="CLYHEMP002047.1"/>
    </source>
</evidence>
<feature type="region of interest" description="Disordered" evidence="1">
    <location>
        <begin position="359"/>
        <end position="425"/>
    </location>
</feature>
<dbReference type="RefSeq" id="XP_066936065.1">
    <property type="nucleotide sequence ID" value="XM_067079964.1"/>
</dbReference>
<feature type="compositionally biased region" description="Polar residues" evidence="1">
    <location>
        <begin position="46"/>
        <end position="76"/>
    </location>
</feature>
<keyword evidence="3" id="KW-1185">Reference proteome</keyword>
<proteinExistence type="predicted"/>
<dbReference type="AlphaFoldDB" id="A0A7M5UNN0"/>
<dbReference type="EnsemblMetazoa" id="CLYHEMT002047.1">
    <property type="protein sequence ID" value="CLYHEMP002047.1"/>
    <property type="gene ID" value="CLYHEMG002047"/>
</dbReference>
<feature type="compositionally biased region" description="Polar residues" evidence="1">
    <location>
        <begin position="109"/>
        <end position="143"/>
    </location>
</feature>
<evidence type="ECO:0000256" key="1">
    <source>
        <dbReference type="SAM" id="MobiDB-lite"/>
    </source>
</evidence>
<feature type="compositionally biased region" description="Low complexity" evidence="1">
    <location>
        <begin position="379"/>
        <end position="425"/>
    </location>
</feature>
<dbReference type="GeneID" id="136823794"/>
<dbReference type="Proteomes" id="UP000594262">
    <property type="component" value="Unplaced"/>
</dbReference>
<feature type="compositionally biased region" description="Basic and acidic residues" evidence="1">
    <location>
        <begin position="359"/>
        <end position="372"/>
    </location>
</feature>
<name>A0A7M5UNN0_9CNID</name>
<feature type="region of interest" description="Disordered" evidence="1">
    <location>
        <begin position="42"/>
        <end position="82"/>
    </location>
</feature>
<accession>A0A7M5UNN0</accession>
<feature type="compositionally biased region" description="Polar residues" evidence="1">
    <location>
        <begin position="150"/>
        <end position="160"/>
    </location>
</feature>
<protein>
    <recommendedName>
        <fullName evidence="4">DUF4806 domain-containing protein</fullName>
    </recommendedName>
</protein>
<feature type="compositionally biased region" description="Basic and acidic residues" evidence="1">
    <location>
        <begin position="161"/>
        <end position="175"/>
    </location>
</feature>
<reference evidence="2" key="1">
    <citation type="submission" date="2021-01" db="UniProtKB">
        <authorList>
            <consortium name="EnsemblMetazoa"/>
        </authorList>
    </citation>
    <scope>IDENTIFICATION</scope>
</reference>
<feature type="region of interest" description="Disordered" evidence="1">
    <location>
        <begin position="95"/>
        <end position="180"/>
    </location>
</feature>
<evidence type="ECO:0008006" key="4">
    <source>
        <dbReference type="Google" id="ProtNLM"/>
    </source>
</evidence>